<sequence>MMNQRIFVTGTKGGTGVSSVVANLARSLADSNEITLVIELDSQNQLARHFAIPWQSKIGWQNAYDLEALPYCFYQTQSNINILPYGESLGEQAKLCAQTIIDSSSKLDLPKNSWILFDAGQSQQLNALDLNSNDIILEIANCDGICHSLLYQKFFMDKQKYKAQHYVLINRYNAHSEVESDLFTLWRQQLDCLSPVFINTDEAIKVAVTHGNQAVALYPANSCRADFERLSAWLAHLLTQRNISKDRT</sequence>
<dbReference type="RefSeq" id="WP_268077270.1">
    <property type="nucleotide sequence ID" value="NZ_CP109967.1"/>
</dbReference>
<protein>
    <submittedName>
        <fullName evidence="1">Cellulose biosynthesis protein BcsQ</fullName>
    </submittedName>
</protein>
<evidence type="ECO:0000313" key="2">
    <source>
        <dbReference type="Proteomes" id="UP001163726"/>
    </source>
</evidence>
<dbReference type="SUPFAM" id="SSF52540">
    <property type="entry name" value="P-loop containing nucleoside triphosphate hydrolases"/>
    <property type="match status" value="1"/>
</dbReference>
<organism evidence="1 2">
    <name type="scientific">Catenovulum adriaticum</name>
    <dbReference type="NCBI Taxonomy" id="2984846"/>
    <lineage>
        <taxon>Bacteria</taxon>
        <taxon>Pseudomonadati</taxon>
        <taxon>Pseudomonadota</taxon>
        <taxon>Gammaproteobacteria</taxon>
        <taxon>Alteromonadales</taxon>
        <taxon>Alteromonadaceae</taxon>
        <taxon>Catenovulum</taxon>
    </lineage>
</organism>
<dbReference type="InterPro" id="IPR027417">
    <property type="entry name" value="P-loop_NTPase"/>
</dbReference>
<proteinExistence type="predicted"/>
<reference evidence="1" key="1">
    <citation type="submission" date="2022-10" db="EMBL/GenBank/DDBJ databases">
        <title>Catenovulum adriacola sp. nov. isolated in the Harbour of Susak.</title>
        <authorList>
            <person name="Schoch T."/>
            <person name="Reich S.J."/>
            <person name="Stoeferle S."/>
            <person name="Flaiz M."/>
            <person name="Kazda M."/>
            <person name="Riedel C.U."/>
            <person name="Duerre P."/>
        </authorList>
    </citation>
    <scope>NUCLEOTIDE SEQUENCE</scope>
    <source>
        <strain evidence="1">TS8</strain>
        <plasmid evidence="1">pCadTS8_2</plasmid>
    </source>
</reference>
<gene>
    <name evidence="1" type="primary">bcsQ</name>
    <name evidence="1" type="ORF">OLW01_17225</name>
</gene>
<geneLocation type="plasmid" evidence="1 2">
    <name>pCadTS8_2</name>
</geneLocation>
<name>A0ABY7ATN2_9ALTE</name>
<dbReference type="InterPro" id="IPR017746">
    <property type="entry name" value="Cellulose_synthase_operon_BcsQ"/>
</dbReference>
<dbReference type="Proteomes" id="UP001163726">
    <property type="component" value="Plasmid pCadTS8_2"/>
</dbReference>
<dbReference type="Pfam" id="PF06564">
    <property type="entry name" value="CBP_BcsQ"/>
    <property type="match status" value="1"/>
</dbReference>
<dbReference type="NCBIfam" id="TIGR03371">
    <property type="entry name" value="cellulose_yhjQ"/>
    <property type="match status" value="1"/>
</dbReference>
<evidence type="ECO:0000313" key="1">
    <source>
        <dbReference type="EMBL" id="WAJ72471.1"/>
    </source>
</evidence>
<accession>A0ABY7ATN2</accession>
<keyword evidence="1" id="KW-0614">Plasmid</keyword>
<dbReference type="EMBL" id="CP109967">
    <property type="protein sequence ID" value="WAJ72471.1"/>
    <property type="molecule type" value="Genomic_DNA"/>
</dbReference>
<dbReference type="Gene3D" id="3.40.50.300">
    <property type="entry name" value="P-loop containing nucleotide triphosphate hydrolases"/>
    <property type="match status" value="1"/>
</dbReference>
<keyword evidence="2" id="KW-1185">Reference proteome</keyword>